<organism evidence="2">
    <name type="scientific">Thermosulfurimonas dismutans</name>
    <dbReference type="NCBI Taxonomy" id="999894"/>
    <lineage>
        <taxon>Bacteria</taxon>
        <taxon>Pseudomonadati</taxon>
        <taxon>Thermodesulfobacteriota</taxon>
        <taxon>Thermodesulfobacteria</taxon>
        <taxon>Thermodesulfobacteriales</taxon>
        <taxon>Thermodesulfobacteriaceae</taxon>
        <taxon>Thermosulfurimonas</taxon>
    </lineage>
</organism>
<dbReference type="EMBL" id="DRMH01000054">
    <property type="protein sequence ID" value="HFC97668.1"/>
    <property type="molecule type" value="Genomic_DNA"/>
</dbReference>
<keyword evidence="1" id="KW-0175">Coiled coil</keyword>
<evidence type="ECO:0000313" key="2">
    <source>
        <dbReference type="EMBL" id="HFC97668.1"/>
    </source>
</evidence>
<gene>
    <name evidence="2" type="ORF">ENJ40_04300</name>
</gene>
<comment type="caution">
    <text evidence="2">The sequence shown here is derived from an EMBL/GenBank/DDBJ whole genome shotgun (WGS) entry which is preliminary data.</text>
</comment>
<feature type="coiled-coil region" evidence="1">
    <location>
        <begin position="28"/>
        <end position="55"/>
    </location>
</feature>
<reference evidence="2" key="1">
    <citation type="journal article" date="2020" name="mSystems">
        <title>Genome- and Community-Level Interaction Insights into Carbon Utilization and Element Cycling Functions of Hydrothermarchaeota in Hydrothermal Sediment.</title>
        <authorList>
            <person name="Zhou Z."/>
            <person name="Liu Y."/>
            <person name="Xu W."/>
            <person name="Pan J."/>
            <person name="Luo Z.H."/>
            <person name="Li M."/>
        </authorList>
    </citation>
    <scope>NUCLEOTIDE SEQUENCE [LARGE SCALE GENOMIC DNA]</scope>
    <source>
        <strain evidence="2">HyVt-483</strain>
    </source>
</reference>
<dbReference type="AlphaFoldDB" id="A0A7C3CXR0"/>
<name>A0A7C3CXR0_9BACT</name>
<evidence type="ECO:0000256" key="1">
    <source>
        <dbReference type="SAM" id="Coils"/>
    </source>
</evidence>
<accession>A0A7C3CXR0</accession>
<sequence length="244" mass="29040">MSNGFEDLAESLSLEVKREIAERYFTHRKVIEEEIEEYQQTLKNFEREEEKILRELLRLMVLLKDPDLLERFEEITGLHLKPYYDEYILSSPTIRKRLFRKLRSRGFTSKGKFLRLFEDTYKRLWEKLPLYQRKLSFLEHWARRINEDIEEFHREYDLGSIFAFFSSLESGTPSEMAVSIEGGSREGLEEQLRFARVPSPQGRFVDLKGLPRWKEVSGKLLALAKEAYRRHTGEAKQLLEILAT</sequence>
<dbReference type="Proteomes" id="UP000886043">
    <property type="component" value="Unassembled WGS sequence"/>
</dbReference>
<protein>
    <submittedName>
        <fullName evidence="2">Uncharacterized protein</fullName>
    </submittedName>
</protein>
<proteinExistence type="predicted"/>